<evidence type="ECO:0000256" key="1">
    <source>
        <dbReference type="SAM" id="Phobius"/>
    </source>
</evidence>
<evidence type="ECO:0000313" key="2">
    <source>
        <dbReference type="EMBL" id="MDR8522320.1"/>
    </source>
</evidence>
<keyword evidence="1" id="KW-0812">Transmembrane</keyword>
<reference evidence="3 5" key="1">
    <citation type="journal article" date="2022" name="bioRxiv">
        <title>Prophages regulate Shewanella fidelis 3313 motility and biofilm formation: implications for gut colonization dynamics in Ciona robusta.</title>
        <authorList>
            <person name="Natarajan O."/>
            <person name="Gibboney S.L."/>
            <person name="Young M.N."/>
            <person name="Lim S.J."/>
            <person name="Pluta N."/>
            <person name="Atkinson C.G."/>
            <person name="Leigh B.A."/>
            <person name="Liberti A."/>
            <person name="Kees E.D."/>
            <person name="Breitbart M."/>
            <person name="Gralnick J.A."/>
            <person name="Dishaw L.J."/>
        </authorList>
    </citation>
    <scope>NUCLEOTIDE SEQUENCE [LARGE SCALE GENOMIC DNA]</scope>
    <source>
        <strain evidence="3 5">JG4066</strain>
    </source>
</reference>
<dbReference type="Proteomes" id="UP001271263">
    <property type="component" value="Unassembled WGS sequence"/>
</dbReference>
<dbReference type="AlphaFoldDB" id="A0AAW8NIY5"/>
<evidence type="ECO:0008006" key="6">
    <source>
        <dbReference type="Google" id="ProtNLM"/>
    </source>
</evidence>
<gene>
    <name evidence="2" type="ORF">OS133_01205</name>
    <name evidence="3" type="ORF">OS134_12745</name>
</gene>
<dbReference type="Proteomes" id="UP001259340">
    <property type="component" value="Unassembled WGS sequence"/>
</dbReference>
<keyword evidence="1" id="KW-0472">Membrane</keyword>
<evidence type="ECO:0000313" key="5">
    <source>
        <dbReference type="Proteomes" id="UP001271263"/>
    </source>
</evidence>
<accession>A0AAW8NIY5</accession>
<keyword evidence="1" id="KW-1133">Transmembrane helix</keyword>
<comment type="caution">
    <text evidence="2">The sequence shown here is derived from an EMBL/GenBank/DDBJ whole genome shotgun (WGS) entry which is preliminary data.</text>
</comment>
<organism evidence="2 4">
    <name type="scientific">Shewanella fidelis</name>
    <dbReference type="NCBI Taxonomy" id="173509"/>
    <lineage>
        <taxon>Bacteria</taxon>
        <taxon>Pseudomonadati</taxon>
        <taxon>Pseudomonadota</taxon>
        <taxon>Gammaproteobacteria</taxon>
        <taxon>Alteromonadales</taxon>
        <taxon>Shewanellaceae</taxon>
        <taxon>Shewanella</taxon>
    </lineage>
</organism>
<proteinExistence type="predicted"/>
<evidence type="ECO:0000313" key="3">
    <source>
        <dbReference type="EMBL" id="MDW4824927.1"/>
    </source>
</evidence>
<keyword evidence="5" id="KW-1185">Reference proteome</keyword>
<feature type="transmembrane region" description="Helical" evidence="1">
    <location>
        <begin position="32"/>
        <end position="48"/>
    </location>
</feature>
<reference evidence="2" key="2">
    <citation type="submission" date="2022-11" db="EMBL/GenBank/DDBJ databases">
        <title>Prophages regulate Shewanella fidelis motility and biofilm formation: implications for gut colonization dynamics in Ciona robusta.</title>
        <authorList>
            <person name="Natarajan O."/>
            <person name="Gibboney S.L."/>
            <person name="Young M.N."/>
            <person name="Lim S.J."/>
            <person name="Pluta N."/>
            <person name="Atkinson C.G.F."/>
            <person name="Leigh B.A."/>
            <person name="Liberti A."/>
            <person name="Kees E."/>
            <person name="Breitbart M."/>
            <person name="Gralnick J."/>
            <person name="Dishaw L.J."/>
        </authorList>
    </citation>
    <scope>NUCLEOTIDE SEQUENCE</scope>
    <source>
        <strain evidence="2">3313</strain>
    </source>
</reference>
<evidence type="ECO:0000313" key="4">
    <source>
        <dbReference type="Proteomes" id="UP001259340"/>
    </source>
</evidence>
<sequence length="55" mass="5788">MALWKRVAILAALICAAIGCYAAGMAKGATGLIILGVLFELGFWLGLFKKERGSC</sequence>
<protein>
    <recommendedName>
        <fullName evidence="6">Lipoprotein</fullName>
    </recommendedName>
</protein>
<name>A0AAW8NIY5_9GAMM</name>
<dbReference type="EMBL" id="JAPMLE010000001">
    <property type="protein sequence ID" value="MDR8522320.1"/>
    <property type="molecule type" value="Genomic_DNA"/>
</dbReference>
<dbReference type="PROSITE" id="PS51257">
    <property type="entry name" value="PROKAR_LIPOPROTEIN"/>
    <property type="match status" value="1"/>
</dbReference>
<dbReference type="EMBL" id="JAPMLD010000005">
    <property type="protein sequence ID" value="MDW4824927.1"/>
    <property type="molecule type" value="Genomic_DNA"/>
</dbReference>
<dbReference type="RefSeq" id="WP_310653734.1">
    <property type="nucleotide sequence ID" value="NZ_JAPMLA010000006.1"/>
</dbReference>